<evidence type="ECO:0008006" key="7">
    <source>
        <dbReference type="Google" id="ProtNLM"/>
    </source>
</evidence>
<dbReference type="InterPro" id="IPR052929">
    <property type="entry name" value="RNase_H-like_EbsB-rel"/>
</dbReference>
<evidence type="ECO:0000256" key="1">
    <source>
        <dbReference type="ARBA" id="ARBA00022741"/>
    </source>
</evidence>
<feature type="domain" description="AIG1-type G" evidence="3">
    <location>
        <begin position="74"/>
        <end position="148"/>
    </location>
</feature>
<reference evidence="5 6" key="1">
    <citation type="journal article" date="2020" name="BMC Genomics">
        <title>Intraspecific diversification of the crop wild relative Brassica cretica Lam. using demographic model selection.</title>
        <authorList>
            <person name="Kioukis A."/>
            <person name="Michalopoulou V.A."/>
            <person name="Briers L."/>
            <person name="Pirintsos S."/>
            <person name="Studholme D.J."/>
            <person name="Pavlidis P."/>
            <person name="Sarris P.F."/>
        </authorList>
    </citation>
    <scope>NUCLEOTIDE SEQUENCE [LARGE SCALE GENOMIC DNA]</scope>
    <source>
        <strain evidence="6">cv. PFS-1207/04</strain>
    </source>
</reference>
<evidence type="ECO:0000256" key="2">
    <source>
        <dbReference type="SAM" id="Coils"/>
    </source>
</evidence>
<dbReference type="InterPro" id="IPR012337">
    <property type="entry name" value="RNaseH-like_sf"/>
</dbReference>
<evidence type="ECO:0000313" key="5">
    <source>
        <dbReference type="EMBL" id="KAF3569287.1"/>
    </source>
</evidence>
<name>A0ABQ7DAI2_BRACR</name>
<proteinExistence type="predicted"/>
<accession>A0ABQ7DAI2</accession>
<keyword evidence="6" id="KW-1185">Reference proteome</keyword>
<dbReference type="Gene3D" id="3.30.420.10">
    <property type="entry name" value="Ribonuclease H-like superfamily/Ribonuclease H"/>
    <property type="match status" value="1"/>
</dbReference>
<organism evidence="5 6">
    <name type="scientific">Brassica cretica</name>
    <name type="common">Mustard</name>
    <dbReference type="NCBI Taxonomy" id="69181"/>
    <lineage>
        <taxon>Eukaryota</taxon>
        <taxon>Viridiplantae</taxon>
        <taxon>Streptophyta</taxon>
        <taxon>Embryophyta</taxon>
        <taxon>Tracheophyta</taxon>
        <taxon>Spermatophyta</taxon>
        <taxon>Magnoliopsida</taxon>
        <taxon>eudicotyledons</taxon>
        <taxon>Gunneridae</taxon>
        <taxon>Pentapetalae</taxon>
        <taxon>rosids</taxon>
        <taxon>malvids</taxon>
        <taxon>Brassicales</taxon>
        <taxon>Brassicaceae</taxon>
        <taxon>Brassiceae</taxon>
        <taxon>Brassica</taxon>
    </lineage>
</organism>
<feature type="coiled-coil region" evidence="2">
    <location>
        <begin position="48"/>
        <end position="82"/>
    </location>
</feature>
<evidence type="ECO:0000313" key="6">
    <source>
        <dbReference type="Proteomes" id="UP000266723"/>
    </source>
</evidence>
<sequence>EILKECDDRKVLFDNRRNIPKSKKDKQVQDLLNFVEQISKKNNGKPFMADLSLELRENEATLEEKQKQIQAMKGQSKQEIAQDILKECDDRKVLFDNRRNIPKSKKDKQVQDLLNFVEQISKKNNGKPFMADLSLELRENEATLEEKQKQIQAMKGQSKQEIAQVKKEMEKTYNEMLEGIKGKIANQLKESLNDVKEQLAKAQVAREEAEKKMNQLTFENKQLAPIKILSKSIRLLKDWEHAQIKPPQAPNIPPPPFPNQIAASSTTVCFTDAAWNKATNEAGLAWIFTTRSGQEISRGCLYQEHVSPALMAESLAIRAALGHAASLDITIIWLRSDCKGLIQAITTNHRSVELFGVLADIESIISIAFLFFHASFLPRSQNGPADSLAKASLCNKTSVLGPSPH</sequence>
<dbReference type="EMBL" id="QGKV02000759">
    <property type="protein sequence ID" value="KAF3569287.1"/>
    <property type="molecule type" value="Genomic_DNA"/>
</dbReference>
<dbReference type="PANTHER" id="PTHR47074">
    <property type="entry name" value="BNAC02G40300D PROTEIN"/>
    <property type="match status" value="1"/>
</dbReference>
<dbReference type="Gene3D" id="3.40.50.300">
    <property type="entry name" value="P-loop containing nucleotide triphosphate hydrolases"/>
    <property type="match status" value="2"/>
</dbReference>
<keyword evidence="1" id="KW-0547">Nucleotide-binding</keyword>
<dbReference type="Pfam" id="PF13456">
    <property type="entry name" value="RVT_3"/>
    <property type="match status" value="1"/>
</dbReference>
<evidence type="ECO:0000259" key="3">
    <source>
        <dbReference type="Pfam" id="PF04548"/>
    </source>
</evidence>
<feature type="non-terminal residue" evidence="5">
    <location>
        <position position="1"/>
    </location>
</feature>
<comment type="caution">
    <text evidence="5">The sequence shown here is derived from an EMBL/GenBank/DDBJ whole genome shotgun (WGS) entry which is preliminary data.</text>
</comment>
<feature type="domain" description="RNase H type-1" evidence="4">
    <location>
        <begin position="271"/>
        <end position="391"/>
    </location>
</feature>
<dbReference type="Proteomes" id="UP000266723">
    <property type="component" value="Unassembled WGS sequence"/>
</dbReference>
<dbReference type="InterPro" id="IPR036397">
    <property type="entry name" value="RNaseH_sf"/>
</dbReference>
<dbReference type="InterPro" id="IPR006703">
    <property type="entry name" value="G_AIG1"/>
</dbReference>
<dbReference type="InterPro" id="IPR027417">
    <property type="entry name" value="P-loop_NTPase"/>
</dbReference>
<dbReference type="InterPro" id="IPR044730">
    <property type="entry name" value="RNase_H-like_dom_plant"/>
</dbReference>
<dbReference type="Pfam" id="PF04548">
    <property type="entry name" value="AIG1"/>
    <property type="match status" value="2"/>
</dbReference>
<evidence type="ECO:0000259" key="4">
    <source>
        <dbReference type="Pfam" id="PF13456"/>
    </source>
</evidence>
<dbReference type="InterPro" id="IPR002156">
    <property type="entry name" value="RNaseH_domain"/>
</dbReference>
<feature type="domain" description="AIG1-type G" evidence="3">
    <location>
        <begin position="1"/>
        <end position="66"/>
    </location>
</feature>
<dbReference type="SUPFAM" id="SSF53098">
    <property type="entry name" value="Ribonuclease H-like"/>
    <property type="match status" value="1"/>
</dbReference>
<keyword evidence="2" id="KW-0175">Coiled coil</keyword>
<gene>
    <name evidence="5" type="ORF">DY000_02015015</name>
</gene>
<dbReference type="PANTHER" id="PTHR47074:SF49">
    <property type="entry name" value="POLYNUCLEOTIDYL TRANSFERASE, RIBONUCLEASE H-LIKE SUPERFAMILY PROTEIN"/>
    <property type="match status" value="1"/>
</dbReference>
<protein>
    <recommendedName>
        <fullName evidence="7">RNase H type-1 domain-containing protein</fullName>
    </recommendedName>
</protein>
<dbReference type="CDD" id="cd06222">
    <property type="entry name" value="RNase_H_like"/>
    <property type="match status" value="1"/>
</dbReference>
<feature type="coiled-coil region" evidence="2">
    <location>
        <begin position="130"/>
        <end position="219"/>
    </location>
</feature>